<protein>
    <recommendedName>
        <fullName evidence="4">Nudix hydrolase domain-containing protein</fullName>
    </recommendedName>
</protein>
<evidence type="ECO:0008006" key="4">
    <source>
        <dbReference type="Google" id="ProtNLM"/>
    </source>
</evidence>
<proteinExistence type="predicted"/>
<evidence type="ECO:0000256" key="1">
    <source>
        <dbReference type="SAM" id="Phobius"/>
    </source>
</evidence>
<reference evidence="2 3" key="1">
    <citation type="submission" date="2016-10" db="EMBL/GenBank/DDBJ databases">
        <authorList>
            <person name="Varghese N."/>
            <person name="Submissions S."/>
        </authorList>
    </citation>
    <scope>NUCLEOTIDE SEQUENCE [LARGE SCALE GENOMIC DNA]</scope>
    <source>
        <strain evidence="2 3">NLAE-zl-C224</strain>
    </source>
</reference>
<evidence type="ECO:0000313" key="3">
    <source>
        <dbReference type="Proteomes" id="UP000198811"/>
    </source>
</evidence>
<name>A0ABY0QPI2_CLOCO</name>
<dbReference type="EMBL" id="FNGL01000035">
    <property type="protein sequence ID" value="SDL43767.1"/>
    <property type="molecule type" value="Genomic_DNA"/>
</dbReference>
<accession>A0ABY0QPI2</accession>
<keyword evidence="1" id="KW-0472">Membrane</keyword>
<keyword evidence="1" id="KW-0812">Transmembrane</keyword>
<feature type="transmembrane region" description="Helical" evidence="1">
    <location>
        <begin position="26"/>
        <end position="48"/>
    </location>
</feature>
<gene>
    <name evidence="2" type="ORF">SAMN05216497_1356</name>
</gene>
<sequence>MMINSKKTKGKLDFYKYLFFLNKNHGITLLLNMLIFSISLITMIFSIIDIEGLQFTNIFAIIVFVFSLFNIIWDTIGKYQEIKSFAGVDQEIVMNKKLIVAKDDNVFKIDDICCSLEEEEWNFENCSLKGSQNDRVIFSKELNEYLWDSNFKLEKNTNKGKKVKEFILKNREIITPFFQYKYYNSKKNRQYFFNQDKLCMSSDIIRGKEFIQCHKGTYYDSFLTNEICMATLERREDSVIIYDASNFFPCNYDKEDGKYCLESITKSRMNNHIGISTLAYTKDNYFVIRMQGLKTQYNKEQYVPTGSGSYDWNDIRDNDFNKTICYAMQRELWEENGDYNIAPSPGQVGETRILGYFRWLRRGGKPEFVGITRLNYNLDSLKENTEELKDIHSSTIEDEIYLINVNDIPKFIDKIISNEKMSVPLEMCLKALKIYYEKRPNELKEFLRI</sequence>
<feature type="transmembrane region" description="Helical" evidence="1">
    <location>
        <begin position="54"/>
        <end position="73"/>
    </location>
</feature>
<comment type="caution">
    <text evidence="2">The sequence shown here is derived from an EMBL/GenBank/DDBJ whole genome shotgun (WGS) entry which is preliminary data.</text>
</comment>
<organism evidence="2 3">
    <name type="scientific">Clostridium cochlearium</name>
    <dbReference type="NCBI Taxonomy" id="1494"/>
    <lineage>
        <taxon>Bacteria</taxon>
        <taxon>Bacillati</taxon>
        <taxon>Bacillota</taxon>
        <taxon>Clostridia</taxon>
        <taxon>Eubacteriales</taxon>
        <taxon>Clostridiaceae</taxon>
        <taxon>Clostridium</taxon>
    </lineage>
</organism>
<evidence type="ECO:0000313" key="2">
    <source>
        <dbReference type="EMBL" id="SDL43767.1"/>
    </source>
</evidence>
<keyword evidence="3" id="KW-1185">Reference proteome</keyword>
<keyword evidence="1" id="KW-1133">Transmembrane helix</keyword>
<dbReference type="Proteomes" id="UP000198811">
    <property type="component" value="Unassembled WGS sequence"/>
</dbReference>